<dbReference type="InterPro" id="IPR002523">
    <property type="entry name" value="MgTranspt_CorA/ZnTranspt_ZntB"/>
</dbReference>
<dbReference type="GO" id="GO:0005886">
    <property type="term" value="C:plasma membrane"/>
    <property type="evidence" value="ECO:0007669"/>
    <property type="project" value="UniProtKB-SubCell"/>
</dbReference>
<evidence type="ECO:0000256" key="8">
    <source>
        <dbReference type="ARBA" id="ARBA00023065"/>
    </source>
</evidence>
<dbReference type="Pfam" id="PF01544">
    <property type="entry name" value="CorA"/>
    <property type="match status" value="1"/>
</dbReference>
<evidence type="ECO:0000256" key="7">
    <source>
        <dbReference type="ARBA" id="ARBA00022989"/>
    </source>
</evidence>
<gene>
    <name evidence="14" type="ORF">FHR32_000003</name>
</gene>
<keyword evidence="3" id="KW-0813">Transport</keyword>
<dbReference type="GO" id="GO:0050897">
    <property type="term" value="F:cobalt ion binding"/>
    <property type="evidence" value="ECO:0007669"/>
    <property type="project" value="TreeGrafter"/>
</dbReference>
<sequence length="380" mass="42454">MADRRVRGVRSLMRGRSGGTRDSPERSMDPRSAGDEPSTPRSLVIDNAIYVDGRRTATPESLPDAFACLKNTPDSMAWIGFYRPEEAVILNVAEEFDLHELAVEDAIVAHQRPKADRYGDTLFVVLRPARYLDETEEVGFGELHVFVGQNFVITVRHSEAPDLSQVRRRMEADPELLGQGPQAVLYAIMDAVVDGYAPVVAGLQNDIDEIEVQVFGNEPGVSRRIYELSREVIEFQRATRPLLGMIEGFIAGAAKYGVDQELQRYLRDVADHAITVAERVSGFRQMLHDILVVNSTMVAQAQNEHMTNLTEASNAQNEEVKKISAWAAILFAPTLVGTIYGMNFDVMPEIHWALGYPFAVLLMAGVCVTLYLVFKRRDWL</sequence>
<name>A0A7W7W6C9_9ACTN</name>
<dbReference type="InterPro" id="IPR045863">
    <property type="entry name" value="CorA_TM1_TM2"/>
</dbReference>
<evidence type="ECO:0000256" key="9">
    <source>
        <dbReference type="ARBA" id="ARBA00023136"/>
    </source>
</evidence>
<dbReference type="CDD" id="cd12830">
    <property type="entry name" value="MtCorA-like"/>
    <property type="match status" value="1"/>
</dbReference>
<evidence type="ECO:0000313" key="14">
    <source>
        <dbReference type="EMBL" id="MBB4935698.1"/>
    </source>
</evidence>
<feature type="transmembrane region" description="Helical" evidence="13">
    <location>
        <begin position="354"/>
        <end position="374"/>
    </location>
</feature>
<evidence type="ECO:0000256" key="4">
    <source>
        <dbReference type="ARBA" id="ARBA00022475"/>
    </source>
</evidence>
<dbReference type="EMBL" id="JACHJU010000001">
    <property type="protein sequence ID" value="MBB4935698.1"/>
    <property type="molecule type" value="Genomic_DNA"/>
</dbReference>
<accession>A0A7W7W6C9</accession>
<keyword evidence="4" id="KW-1003">Cell membrane</keyword>
<evidence type="ECO:0000256" key="2">
    <source>
        <dbReference type="ARBA" id="ARBA00009765"/>
    </source>
</evidence>
<evidence type="ECO:0000313" key="15">
    <source>
        <dbReference type="Proteomes" id="UP000534286"/>
    </source>
</evidence>
<evidence type="ECO:0000256" key="11">
    <source>
        <dbReference type="ARBA" id="ARBA00045497"/>
    </source>
</evidence>
<keyword evidence="6" id="KW-0460">Magnesium</keyword>
<comment type="similarity">
    <text evidence="2">Belongs to the CorA metal ion transporter (MIT) (TC 1.A.35) family.</text>
</comment>
<evidence type="ECO:0000256" key="6">
    <source>
        <dbReference type="ARBA" id="ARBA00022842"/>
    </source>
</evidence>
<dbReference type="SUPFAM" id="SSF143865">
    <property type="entry name" value="CorA soluble domain-like"/>
    <property type="match status" value="1"/>
</dbReference>
<comment type="subcellular location">
    <subcellularLocation>
        <location evidence="1">Cell membrane</location>
        <topology evidence="1">Multi-pass membrane protein</topology>
    </subcellularLocation>
</comment>
<comment type="function">
    <text evidence="11">Mediates influx of magnesium ions. Alternates between open and closed states. Activated by low cytoplasmic Mg(2+) levels. Inactive when cytoplasmic Mg(2+) levels are high.</text>
</comment>
<dbReference type="Gene3D" id="1.20.58.340">
    <property type="entry name" value="Magnesium transport protein CorA, transmembrane region"/>
    <property type="match status" value="2"/>
</dbReference>
<keyword evidence="15" id="KW-1185">Reference proteome</keyword>
<keyword evidence="8" id="KW-0406">Ion transport</keyword>
<dbReference type="PANTHER" id="PTHR46494">
    <property type="entry name" value="CORA FAMILY METAL ION TRANSPORTER (EUROFUNG)"/>
    <property type="match status" value="1"/>
</dbReference>
<dbReference type="GO" id="GO:0015095">
    <property type="term" value="F:magnesium ion transmembrane transporter activity"/>
    <property type="evidence" value="ECO:0007669"/>
    <property type="project" value="TreeGrafter"/>
</dbReference>
<reference evidence="14 15" key="1">
    <citation type="submission" date="2020-08" db="EMBL/GenBank/DDBJ databases">
        <title>Sequencing the genomes of 1000 actinobacteria strains.</title>
        <authorList>
            <person name="Klenk H.-P."/>
        </authorList>
    </citation>
    <scope>NUCLEOTIDE SEQUENCE [LARGE SCALE GENOMIC DNA]</scope>
    <source>
        <strain evidence="14 15">DSM 43023</strain>
    </source>
</reference>
<keyword evidence="7 13" id="KW-1133">Transmembrane helix</keyword>
<keyword evidence="9 13" id="KW-0472">Membrane</keyword>
<comment type="caution">
    <text evidence="14">The sequence shown here is derived from an EMBL/GenBank/DDBJ whole genome shotgun (WGS) entry which is preliminary data.</text>
</comment>
<evidence type="ECO:0000256" key="13">
    <source>
        <dbReference type="SAM" id="Phobius"/>
    </source>
</evidence>
<dbReference type="Proteomes" id="UP000534286">
    <property type="component" value="Unassembled WGS sequence"/>
</dbReference>
<dbReference type="PANTHER" id="PTHR46494:SF1">
    <property type="entry name" value="CORA FAMILY METAL ION TRANSPORTER (EUROFUNG)"/>
    <property type="match status" value="1"/>
</dbReference>
<dbReference type="FunFam" id="1.20.58.340:FF:000004">
    <property type="entry name" value="Magnesium transport protein CorA"/>
    <property type="match status" value="1"/>
</dbReference>
<dbReference type="GO" id="GO:0000287">
    <property type="term" value="F:magnesium ion binding"/>
    <property type="evidence" value="ECO:0007669"/>
    <property type="project" value="TreeGrafter"/>
</dbReference>
<keyword evidence="5 13" id="KW-0812">Transmembrane</keyword>
<dbReference type="RefSeq" id="WP_312881751.1">
    <property type="nucleotide sequence ID" value="NZ_BAABEK010000028.1"/>
</dbReference>
<evidence type="ECO:0000256" key="3">
    <source>
        <dbReference type="ARBA" id="ARBA00022448"/>
    </source>
</evidence>
<dbReference type="SUPFAM" id="SSF144083">
    <property type="entry name" value="Magnesium transport protein CorA, transmembrane region"/>
    <property type="match status" value="1"/>
</dbReference>
<feature type="region of interest" description="Disordered" evidence="12">
    <location>
        <begin position="1"/>
        <end position="41"/>
    </location>
</feature>
<evidence type="ECO:0000256" key="10">
    <source>
        <dbReference type="ARBA" id="ARBA00034269"/>
    </source>
</evidence>
<evidence type="ECO:0000256" key="1">
    <source>
        <dbReference type="ARBA" id="ARBA00004651"/>
    </source>
</evidence>
<dbReference type="InterPro" id="IPR045861">
    <property type="entry name" value="CorA_cytoplasmic_dom"/>
</dbReference>
<dbReference type="Gene3D" id="3.30.460.20">
    <property type="entry name" value="CorA soluble domain-like"/>
    <property type="match status" value="1"/>
</dbReference>
<dbReference type="AlphaFoldDB" id="A0A7W7W6C9"/>
<feature type="transmembrane region" description="Helical" evidence="13">
    <location>
        <begin position="323"/>
        <end position="342"/>
    </location>
</feature>
<feature type="compositionally biased region" description="Basic and acidic residues" evidence="12">
    <location>
        <begin position="22"/>
        <end position="34"/>
    </location>
</feature>
<dbReference type="GO" id="GO:0015087">
    <property type="term" value="F:cobalt ion transmembrane transporter activity"/>
    <property type="evidence" value="ECO:0007669"/>
    <property type="project" value="TreeGrafter"/>
</dbReference>
<comment type="catalytic activity">
    <reaction evidence="10">
        <text>Mg(2+)(in) = Mg(2+)(out)</text>
        <dbReference type="Rhea" id="RHEA:29827"/>
        <dbReference type="ChEBI" id="CHEBI:18420"/>
    </reaction>
</comment>
<evidence type="ECO:0000256" key="5">
    <source>
        <dbReference type="ARBA" id="ARBA00022692"/>
    </source>
</evidence>
<protein>
    <submittedName>
        <fullName evidence="14">Magnesium transporter</fullName>
    </submittedName>
</protein>
<evidence type="ECO:0000256" key="12">
    <source>
        <dbReference type="SAM" id="MobiDB-lite"/>
    </source>
</evidence>
<organism evidence="14 15">
    <name type="scientific">Streptosporangium album</name>
    <dbReference type="NCBI Taxonomy" id="47479"/>
    <lineage>
        <taxon>Bacteria</taxon>
        <taxon>Bacillati</taxon>
        <taxon>Actinomycetota</taxon>
        <taxon>Actinomycetes</taxon>
        <taxon>Streptosporangiales</taxon>
        <taxon>Streptosporangiaceae</taxon>
        <taxon>Streptosporangium</taxon>
    </lineage>
</organism>
<proteinExistence type="inferred from homology"/>